<dbReference type="PROSITE" id="PS51677">
    <property type="entry name" value="NODB"/>
    <property type="match status" value="1"/>
</dbReference>
<dbReference type="Gene3D" id="3.20.20.370">
    <property type="entry name" value="Glycoside hydrolase/deacetylase"/>
    <property type="match status" value="1"/>
</dbReference>
<dbReference type="PANTHER" id="PTHR10587:SF133">
    <property type="entry name" value="CHITIN DEACETYLASE 1-RELATED"/>
    <property type="match status" value="1"/>
</dbReference>
<dbReference type="SUPFAM" id="SSF88713">
    <property type="entry name" value="Glycoside hydrolase/deacetylase"/>
    <property type="match status" value="1"/>
</dbReference>
<evidence type="ECO:0000259" key="3">
    <source>
        <dbReference type="PROSITE" id="PS51677"/>
    </source>
</evidence>
<accession>A0ABW1CDU6</accession>
<name>A0ABW1CDU6_9ACTN</name>
<keyword evidence="5" id="KW-1185">Reference proteome</keyword>
<gene>
    <name evidence="4" type="ORF">ACFPZ3_08495</name>
</gene>
<proteinExistence type="predicted"/>
<dbReference type="Proteomes" id="UP001596058">
    <property type="component" value="Unassembled WGS sequence"/>
</dbReference>
<organism evidence="4 5">
    <name type="scientific">Nonomuraea insulae</name>
    <dbReference type="NCBI Taxonomy" id="1616787"/>
    <lineage>
        <taxon>Bacteria</taxon>
        <taxon>Bacillati</taxon>
        <taxon>Actinomycetota</taxon>
        <taxon>Actinomycetes</taxon>
        <taxon>Streptosporangiales</taxon>
        <taxon>Streptosporangiaceae</taxon>
        <taxon>Nonomuraea</taxon>
    </lineage>
</organism>
<sequence>MWGRAATLEPLLTAIDSATAKPVDCHRAKCVALTFDDGPGPYTDALLHHLAVYRARATFFVVGQNVGAYPGVVRRAYAAGHEIGNHTWSHPNLTKLSAAGVRSQLARTDQAVKAATGVRPKLVRPPYGALNAAVRLRTARPMVLWSVDTLDWLHRDSDRVARKTLKSVRPGSIILFHDIHPSTVRAIPRVLKTLSRRGYTFVTVSRLFGGDPPHIVYSGGLLSMT</sequence>
<reference evidence="5" key="1">
    <citation type="journal article" date="2019" name="Int. J. Syst. Evol. Microbiol.">
        <title>The Global Catalogue of Microorganisms (GCM) 10K type strain sequencing project: providing services to taxonomists for standard genome sequencing and annotation.</title>
        <authorList>
            <consortium name="The Broad Institute Genomics Platform"/>
            <consortium name="The Broad Institute Genome Sequencing Center for Infectious Disease"/>
            <person name="Wu L."/>
            <person name="Ma J."/>
        </authorList>
    </citation>
    <scope>NUCLEOTIDE SEQUENCE [LARGE SCALE GENOMIC DNA]</scope>
    <source>
        <strain evidence="5">CCUG 53903</strain>
    </source>
</reference>
<protein>
    <submittedName>
        <fullName evidence="4">Polysaccharide deacetylase family protein</fullName>
        <ecNumber evidence="4">3.-.-.-</ecNumber>
    </submittedName>
</protein>
<keyword evidence="1" id="KW-0479">Metal-binding</keyword>
<comment type="caution">
    <text evidence="4">The sequence shown here is derived from an EMBL/GenBank/DDBJ whole genome shotgun (WGS) entry which is preliminary data.</text>
</comment>
<dbReference type="InterPro" id="IPR050248">
    <property type="entry name" value="Polysacc_deacetylase_ArnD"/>
</dbReference>
<dbReference type="PANTHER" id="PTHR10587">
    <property type="entry name" value="GLYCOSYL TRANSFERASE-RELATED"/>
    <property type="match status" value="1"/>
</dbReference>
<dbReference type="EMBL" id="JBHSPA010000011">
    <property type="protein sequence ID" value="MFC5823884.1"/>
    <property type="molecule type" value="Genomic_DNA"/>
</dbReference>
<dbReference type="EC" id="3.-.-.-" evidence="4"/>
<evidence type="ECO:0000256" key="1">
    <source>
        <dbReference type="ARBA" id="ARBA00022723"/>
    </source>
</evidence>
<feature type="domain" description="NodB homology" evidence="3">
    <location>
        <begin position="29"/>
        <end position="202"/>
    </location>
</feature>
<dbReference type="CDD" id="cd10954">
    <property type="entry name" value="CE4_CtAXE_like"/>
    <property type="match status" value="1"/>
</dbReference>
<evidence type="ECO:0000256" key="2">
    <source>
        <dbReference type="ARBA" id="ARBA00022801"/>
    </source>
</evidence>
<evidence type="ECO:0000313" key="5">
    <source>
        <dbReference type="Proteomes" id="UP001596058"/>
    </source>
</evidence>
<dbReference type="InterPro" id="IPR002509">
    <property type="entry name" value="NODB_dom"/>
</dbReference>
<dbReference type="GO" id="GO:0016787">
    <property type="term" value="F:hydrolase activity"/>
    <property type="evidence" value="ECO:0007669"/>
    <property type="project" value="UniProtKB-KW"/>
</dbReference>
<dbReference type="Pfam" id="PF01522">
    <property type="entry name" value="Polysacc_deac_1"/>
    <property type="match status" value="1"/>
</dbReference>
<evidence type="ECO:0000313" key="4">
    <source>
        <dbReference type="EMBL" id="MFC5823884.1"/>
    </source>
</evidence>
<dbReference type="RefSeq" id="WP_379513414.1">
    <property type="nucleotide sequence ID" value="NZ_JBHSPA010000011.1"/>
</dbReference>
<dbReference type="InterPro" id="IPR011330">
    <property type="entry name" value="Glyco_hydro/deAcase_b/a-brl"/>
</dbReference>
<keyword evidence="2 4" id="KW-0378">Hydrolase</keyword>